<protein>
    <recommendedName>
        <fullName evidence="3">Flagellar biosynthesis protein FlhF</fullName>
    </recommendedName>
    <alternativeName>
        <fullName evidence="13">Flagella-associated GTP-binding protein</fullName>
    </alternativeName>
</protein>
<sequence>MKVKRFEAIDMGEALRMVKASMGPNAVILHTRNINKGNSSFGLFGRPLVEVYATAPESGATRGAGFRPAGQNSVIEPERSVEAKKDVISFEPVMDSLMEIRTSLDEISAAKENPDDTVSRINGDVRELKSMISYLIDQSGIENEKGLSRQYLALLRRLKEHGVAEEYSRRLVDEIREKPGEGPSPDIKTLLYVTAAKIRDSLLFGGAIAAPGPGDSKPGIVALVGPTGVGKTTTVAKLAATLSMDNVKVGLITIDTYRIAAVEQLKIYANILNIPLEVILSPGDLKQAIRNYRDKEVILIDTAGRSQRDYRQIKELTRFLDGNDDVDSRLVLSACSSEAQMEEAIKSFSKANVSGLIFTKLDEAAQLGPVLNQHLKTGLPVSYFTTGQSVPEDIEQAQAGAFVKRLFSSHKTESNTIYQ</sequence>
<dbReference type="EMBL" id="UOGE01000066">
    <property type="protein sequence ID" value="VAX21458.1"/>
    <property type="molecule type" value="Genomic_DNA"/>
</dbReference>
<evidence type="ECO:0000256" key="5">
    <source>
        <dbReference type="ARBA" id="ARBA00022475"/>
    </source>
</evidence>
<keyword evidence="7" id="KW-1005">Bacterial flagellum biogenesis</keyword>
<dbReference type="AlphaFoldDB" id="A0A3B1CBY9"/>
<evidence type="ECO:0000256" key="10">
    <source>
        <dbReference type="ARBA" id="ARBA00023136"/>
    </source>
</evidence>
<evidence type="ECO:0000256" key="1">
    <source>
        <dbReference type="ARBA" id="ARBA00004413"/>
    </source>
</evidence>
<evidence type="ECO:0000256" key="4">
    <source>
        <dbReference type="ARBA" id="ARBA00022448"/>
    </source>
</evidence>
<dbReference type="GO" id="GO:0015031">
    <property type="term" value="P:protein transport"/>
    <property type="evidence" value="ECO:0007669"/>
    <property type="project" value="UniProtKB-KW"/>
</dbReference>
<dbReference type="InterPro" id="IPR027417">
    <property type="entry name" value="P-loop_NTPase"/>
</dbReference>
<evidence type="ECO:0000256" key="8">
    <source>
        <dbReference type="ARBA" id="ARBA00022927"/>
    </source>
</evidence>
<evidence type="ECO:0000256" key="3">
    <source>
        <dbReference type="ARBA" id="ARBA00014919"/>
    </source>
</evidence>
<keyword evidence="16" id="KW-0282">Flagellum</keyword>
<keyword evidence="4" id="KW-0813">Transport</keyword>
<dbReference type="GO" id="GO:0005525">
    <property type="term" value="F:GTP binding"/>
    <property type="evidence" value="ECO:0007669"/>
    <property type="project" value="UniProtKB-KW"/>
</dbReference>
<dbReference type="NCBIfam" id="TIGR03499">
    <property type="entry name" value="FlhF"/>
    <property type="match status" value="1"/>
</dbReference>
<dbReference type="GO" id="GO:0006614">
    <property type="term" value="P:SRP-dependent cotranslational protein targeting to membrane"/>
    <property type="evidence" value="ECO:0007669"/>
    <property type="project" value="InterPro"/>
</dbReference>
<evidence type="ECO:0000259" key="14">
    <source>
        <dbReference type="SMART" id="SM00382"/>
    </source>
</evidence>
<dbReference type="GO" id="GO:0003924">
    <property type="term" value="F:GTPase activity"/>
    <property type="evidence" value="ECO:0007669"/>
    <property type="project" value="InterPro"/>
</dbReference>
<evidence type="ECO:0000313" key="16">
    <source>
        <dbReference type="EMBL" id="VAX21458.1"/>
    </source>
</evidence>
<dbReference type="PANTHER" id="PTHR43134">
    <property type="entry name" value="SIGNAL RECOGNITION PARTICLE RECEPTOR SUBUNIT ALPHA"/>
    <property type="match status" value="1"/>
</dbReference>
<name>A0A3B1CBY9_9ZZZZ</name>
<dbReference type="InterPro" id="IPR020006">
    <property type="entry name" value="FlhF"/>
</dbReference>
<keyword evidence="10" id="KW-0472">Membrane</keyword>
<dbReference type="SMART" id="SM00962">
    <property type="entry name" value="SRP54"/>
    <property type="match status" value="1"/>
</dbReference>
<proteinExistence type="inferred from homology"/>
<reference evidence="16" key="1">
    <citation type="submission" date="2018-06" db="EMBL/GenBank/DDBJ databases">
        <authorList>
            <person name="Zhirakovskaya E."/>
        </authorList>
    </citation>
    <scope>NUCLEOTIDE SEQUENCE</scope>
</reference>
<gene>
    <name evidence="16" type="ORF">MNBD_NITROSPINAE02-2099</name>
</gene>
<keyword evidence="16" id="KW-0966">Cell projection</keyword>
<dbReference type="Pfam" id="PF00448">
    <property type="entry name" value="SRP54"/>
    <property type="match status" value="1"/>
</dbReference>
<evidence type="ECO:0000256" key="7">
    <source>
        <dbReference type="ARBA" id="ARBA00022795"/>
    </source>
</evidence>
<evidence type="ECO:0000256" key="12">
    <source>
        <dbReference type="ARBA" id="ARBA00025337"/>
    </source>
</evidence>
<dbReference type="GO" id="GO:0005047">
    <property type="term" value="F:signal recognition particle binding"/>
    <property type="evidence" value="ECO:0007669"/>
    <property type="project" value="TreeGrafter"/>
</dbReference>
<evidence type="ECO:0000256" key="11">
    <source>
        <dbReference type="ARBA" id="ARBA00023225"/>
    </source>
</evidence>
<dbReference type="PANTHER" id="PTHR43134:SF3">
    <property type="entry name" value="FLAGELLAR BIOSYNTHESIS PROTEIN FLHF"/>
    <property type="match status" value="1"/>
</dbReference>
<evidence type="ECO:0000256" key="6">
    <source>
        <dbReference type="ARBA" id="ARBA00022741"/>
    </source>
</evidence>
<dbReference type="Gene3D" id="1.20.120.1380">
    <property type="entry name" value="Flagellar FlhF biosynthesis protein, N domain"/>
    <property type="match status" value="1"/>
</dbReference>
<dbReference type="GO" id="GO:0044781">
    <property type="term" value="P:bacterial-type flagellum organization"/>
    <property type="evidence" value="ECO:0007669"/>
    <property type="project" value="UniProtKB-KW"/>
</dbReference>
<keyword evidence="11" id="KW-1006">Bacterial flagellum protein export</keyword>
<keyword evidence="16" id="KW-0969">Cilium</keyword>
<feature type="domain" description="SRP54-type proteins GTP-binding" evidence="15">
    <location>
        <begin position="218"/>
        <end position="408"/>
    </location>
</feature>
<dbReference type="CDD" id="cd17873">
    <property type="entry name" value="FlhF"/>
    <property type="match status" value="1"/>
</dbReference>
<feature type="domain" description="AAA+ ATPase" evidence="14">
    <location>
        <begin position="217"/>
        <end position="381"/>
    </location>
</feature>
<organism evidence="16">
    <name type="scientific">hydrothermal vent metagenome</name>
    <dbReference type="NCBI Taxonomy" id="652676"/>
    <lineage>
        <taxon>unclassified sequences</taxon>
        <taxon>metagenomes</taxon>
        <taxon>ecological metagenomes</taxon>
    </lineage>
</organism>
<comment type="similarity">
    <text evidence="2">Belongs to the GTP-binding SRP family.</text>
</comment>
<evidence type="ECO:0000256" key="2">
    <source>
        <dbReference type="ARBA" id="ARBA00008531"/>
    </source>
</evidence>
<dbReference type="InterPro" id="IPR000897">
    <property type="entry name" value="SRP54_GTPase_dom"/>
</dbReference>
<keyword evidence="9" id="KW-0342">GTP-binding</keyword>
<evidence type="ECO:0000256" key="13">
    <source>
        <dbReference type="ARBA" id="ARBA00030866"/>
    </source>
</evidence>
<dbReference type="InterPro" id="IPR047040">
    <property type="entry name" value="FlhF__GTPase_dom"/>
</dbReference>
<dbReference type="SMART" id="SM00382">
    <property type="entry name" value="AAA"/>
    <property type="match status" value="1"/>
</dbReference>
<comment type="function">
    <text evidence="12">Necessary for flagellar biosynthesis. May be involved in translocation of the flagellum.</text>
</comment>
<evidence type="ECO:0000259" key="15">
    <source>
        <dbReference type="SMART" id="SM00962"/>
    </source>
</evidence>
<dbReference type="Gene3D" id="3.40.50.300">
    <property type="entry name" value="P-loop containing nucleotide triphosphate hydrolases"/>
    <property type="match status" value="1"/>
</dbReference>
<keyword evidence="6" id="KW-0547">Nucleotide-binding</keyword>
<dbReference type="GO" id="GO:0005886">
    <property type="term" value="C:plasma membrane"/>
    <property type="evidence" value="ECO:0007669"/>
    <property type="project" value="UniProtKB-SubCell"/>
</dbReference>
<keyword evidence="8" id="KW-0653">Protein transport</keyword>
<dbReference type="InterPro" id="IPR003593">
    <property type="entry name" value="AAA+_ATPase"/>
</dbReference>
<comment type="subcellular location">
    <subcellularLocation>
        <location evidence="1">Cell membrane</location>
        <topology evidence="1">Peripheral membrane protein</topology>
        <orientation evidence="1">Cytoplasmic side</orientation>
    </subcellularLocation>
</comment>
<dbReference type="FunFam" id="3.40.50.300:FF:000695">
    <property type="entry name" value="Flagellar biosynthesis regulator FlhF"/>
    <property type="match status" value="1"/>
</dbReference>
<evidence type="ECO:0000256" key="9">
    <source>
        <dbReference type="ARBA" id="ARBA00023134"/>
    </source>
</evidence>
<keyword evidence="5" id="KW-1003">Cell membrane</keyword>
<accession>A0A3B1CBY9</accession>
<dbReference type="SUPFAM" id="SSF52540">
    <property type="entry name" value="P-loop containing nucleoside triphosphate hydrolases"/>
    <property type="match status" value="1"/>
</dbReference>